<name>A0AAD8LDR3_TARER</name>
<keyword evidence="4" id="KW-1185">Reference proteome</keyword>
<organism evidence="3 4">
    <name type="scientific">Tagetes erecta</name>
    <name type="common">African marigold</name>
    <dbReference type="NCBI Taxonomy" id="13708"/>
    <lineage>
        <taxon>Eukaryota</taxon>
        <taxon>Viridiplantae</taxon>
        <taxon>Streptophyta</taxon>
        <taxon>Embryophyta</taxon>
        <taxon>Tracheophyta</taxon>
        <taxon>Spermatophyta</taxon>
        <taxon>Magnoliopsida</taxon>
        <taxon>eudicotyledons</taxon>
        <taxon>Gunneridae</taxon>
        <taxon>Pentapetalae</taxon>
        <taxon>asterids</taxon>
        <taxon>campanulids</taxon>
        <taxon>Asterales</taxon>
        <taxon>Asteraceae</taxon>
        <taxon>Asteroideae</taxon>
        <taxon>Heliantheae alliance</taxon>
        <taxon>Tageteae</taxon>
        <taxon>Tagetes</taxon>
    </lineage>
</organism>
<gene>
    <name evidence="3" type="ORF">QVD17_03536</name>
</gene>
<evidence type="ECO:0000256" key="1">
    <source>
        <dbReference type="SAM" id="MobiDB-lite"/>
    </source>
</evidence>
<proteinExistence type="predicted"/>
<keyword evidence="2" id="KW-0472">Membrane</keyword>
<dbReference type="Proteomes" id="UP001229421">
    <property type="component" value="Unassembled WGS sequence"/>
</dbReference>
<keyword evidence="2" id="KW-0812">Transmembrane</keyword>
<evidence type="ECO:0000313" key="4">
    <source>
        <dbReference type="Proteomes" id="UP001229421"/>
    </source>
</evidence>
<evidence type="ECO:0000313" key="3">
    <source>
        <dbReference type="EMBL" id="KAK1437738.1"/>
    </source>
</evidence>
<accession>A0AAD8LDR3</accession>
<comment type="caution">
    <text evidence="3">The sequence shown here is derived from an EMBL/GenBank/DDBJ whole genome shotgun (WGS) entry which is preliminary data.</text>
</comment>
<evidence type="ECO:0000256" key="2">
    <source>
        <dbReference type="SAM" id="Phobius"/>
    </source>
</evidence>
<dbReference type="EMBL" id="JAUHHV010000001">
    <property type="protein sequence ID" value="KAK1437738.1"/>
    <property type="molecule type" value="Genomic_DNA"/>
</dbReference>
<sequence>MDSMARWIFSFMDEVIYEMNVAEKVRILMPQTLNGPKICIKVDKSNFFKTRSQILQAAKPTSISEPYMVYGFRNIGIELPVNHHRVLKAVSKVDQQVNPSRAGLTKNFESLQSSKRTVRRGLGRTQAQPSQEPGWEKIKSSNRAGFPEHELGSVKPAKAPHNATWRNHNHPHPYSRIHQVDPFYFGSFIIFFFFSFSHSRFTITKP</sequence>
<feature type="transmembrane region" description="Helical" evidence="2">
    <location>
        <begin position="183"/>
        <end position="203"/>
    </location>
</feature>
<feature type="region of interest" description="Disordered" evidence="1">
    <location>
        <begin position="120"/>
        <end position="167"/>
    </location>
</feature>
<keyword evidence="2" id="KW-1133">Transmembrane helix</keyword>
<dbReference type="AlphaFoldDB" id="A0AAD8LDR3"/>
<reference evidence="3" key="1">
    <citation type="journal article" date="2023" name="bioRxiv">
        <title>Improved chromosome-level genome assembly for marigold (Tagetes erecta).</title>
        <authorList>
            <person name="Jiang F."/>
            <person name="Yuan L."/>
            <person name="Wang S."/>
            <person name="Wang H."/>
            <person name="Xu D."/>
            <person name="Wang A."/>
            <person name="Fan W."/>
        </authorList>
    </citation>
    <scope>NUCLEOTIDE SEQUENCE</scope>
    <source>
        <strain evidence="3">WSJ</strain>
        <tissue evidence="3">Leaf</tissue>
    </source>
</reference>
<protein>
    <submittedName>
        <fullName evidence="3">Uncharacterized protein</fullName>
    </submittedName>
</protein>